<dbReference type="InterPro" id="IPR002885">
    <property type="entry name" value="PPR_rpt"/>
</dbReference>
<dbReference type="Pfam" id="PF13041">
    <property type="entry name" value="PPR_2"/>
    <property type="match status" value="2"/>
</dbReference>
<dbReference type="GO" id="GO:0003723">
    <property type="term" value="F:RNA binding"/>
    <property type="evidence" value="ECO:0007669"/>
    <property type="project" value="InterPro"/>
</dbReference>
<gene>
    <name evidence="5" type="ORF">Cgig2_008029</name>
</gene>
<dbReference type="InterPro" id="IPR002467">
    <property type="entry name" value="Pept_M24A_MAP1"/>
</dbReference>
<dbReference type="InterPro" id="IPR001714">
    <property type="entry name" value="Pept_M24_MAP"/>
</dbReference>
<dbReference type="FunFam" id="1.25.40.10:FF:000682">
    <property type="entry name" value="Pentatricopeptide repeat-containing protein At3g16610"/>
    <property type="match status" value="1"/>
</dbReference>
<reference evidence="5" key="1">
    <citation type="submission" date="2022-04" db="EMBL/GenBank/DDBJ databases">
        <title>Carnegiea gigantea Genome sequencing and assembly v2.</title>
        <authorList>
            <person name="Copetti D."/>
            <person name="Sanderson M.J."/>
            <person name="Burquez A."/>
            <person name="Wojciechowski M.F."/>
        </authorList>
    </citation>
    <scope>NUCLEOTIDE SEQUENCE</scope>
    <source>
        <strain evidence="5">SGP5-SGP5p</strain>
        <tissue evidence="5">Aerial part</tissue>
    </source>
</reference>
<dbReference type="GO" id="GO:0009451">
    <property type="term" value="P:RNA modification"/>
    <property type="evidence" value="ECO:0007669"/>
    <property type="project" value="InterPro"/>
</dbReference>
<evidence type="ECO:0000313" key="6">
    <source>
        <dbReference type="Proteomes" id="UP001153076"/>
    </source>
</evidence>
<dbReference type="Pfam" id="PF01535">
    <property type="entry name" value="PPR"/>
    <property type="match status" value="6"/>
</dbReference>
<dbReference type="Gene3D" id="1.25.40.10">
    <property type="entry name" value="Tetratricopeptide repeat domain"/>
    <property type="match status" value="5"/>
</dbReference>
<proteinExistence type="predicted"/>
<dbReference type="PRINTS" id="PR00599">
    <property type="entry name" value="MAPEPTIDASE"/>
</dbReference>
<dbReference type="InterPro" id="IPR011990">
    <property type="entry name" value="TPR-like_helical_dom_sf"/>
</dbReference>
<protein>
    <recommendedName>
        <fullName evidence="4">Peptidase M24 domain-containing protein</fullName>
    </recommendedName>
</protein>
<dbReference type="Pfam" id="PF00557">
    <property type="entry name" value="Peptidase_M24"/>
    <property type="match status" value="1"/>
</dbReference>
<feature type="repeat" description="PPR" evidence="2">
    <location>
        <begin position="486"/>
        <end position="520"/>
    </location>
</feature>
<dbReference type="PROSITE" id="PS00680">
    <property type="entry name" value="MAP_1"/>
    <property type="match status" value="1"/>
</dbReference>
<dbReference type="EMBL" id="JAKOGI010000001">
    <property type="protein sequence ID" value="KAJ8453145.1"/>
    <property type="molecule type" value="Genomic_DNA"/>
</dbReference>
<dbReference type="FunFam" id="1.25.40.10:FF:000090">
    <property type="entry name" value="Pentatricopeptide repeat-containing protein, chloroplastic"/>
    <property type="match status" value="1"/>
</dbReference>
<dbReference type="PROSITE" id="PS51375">
    <property type="entry name" value="PPR"/>
    <property type="match status" value="5"/>
</dbReference>
<dbReference type="SUPFAM" id="SSF55920">
    <property type="entry name" value="Creatinase/aminopeptidase"/>
    <property type="match status" value="1"/>
</dbReference>
<dbReference type="PANTHER" id="PTHR47926">
    <property type="entry name" value="PENTATRICOPEPTIDE REPEAT-CONTAINING PROTEIN"/>
    <property type="match status" value="1"/>
</dbReference>
<evidence type="ECO:0000256" key="3">
    <source>
        <dbReference type="SAM" id="MobiDB-lite"/>
    </source>
</evidence>
<dbReference type="InterPro" id="IPR036005">
    <property type="entry name" value="Creatinase/aminopeptidase-like"/>
</dbReference>
<organism evidence="5 6">
    <name type="scientific">Carnegiea gigantea</name>
    <dbReference type="NCBI Taxonomy" id="171969"/>
    <lineage>
        <taxon>Eukaryota</taxon>
        <taxon>Viridiplantae</taxon>
        <taxon>Streptophyta</taxon>
        <taxon>Embryophyta</taxon>
        <taxon>Tracheophyta</taxon>
        <taxon>Spermatophyta</taxon>
        <taxon>Magnoliopsida</taxon>
        <taxon>eudicotyledons</taxon>
        <taxon>Gunneridae</taxon>
        <taxon>Pentapetalae</taxon>
        <taxon>Caryophyllales</taxon>
        <taxon>Cactineae</taxon>
        <taxon>Cactaceae</taxon>
        <taxon>Cactoideae</taxon>
        <taxon>Echinocereeae</taxon>
        <taxon>Carnegiea</taxon>
    </lineage>
</organism>
<evidence type="ECO:0000313" key="5">
    <source>
        <dbReference type="EMBL" id="KAJ8453145.1"/>
    </source>
</evidence>
<keyword evidence="1" id="KW-0677">Repeat</keyword>
<feature type="region of interest" description="Disordered" evidence="3">
    <location>
        <begin position="131"/>
        <end position="174"/>
    </location>
</feature>
<feature type="repeat" description="PPR" evidence="2">
    <location>
        <begin position="587"/>
        <end position="621"/>
    </location>
</feature>
<feature type="domain" description="Peptidase M24" evidence="4">
    <location>
        <begin position="180"/>
        <end position="384"/>
    </location>
</feature>
<dbReference type="GO" id="GO:0006508">
    <property type="term" value="P:proteolysis"/>
    <property type="evidence" value="ECO:0007669"/>
    <property type="project" value="InterPro"/>
</dbReference>
<feature type="repeat" description="PPR" evidence="2">
    <location>
        <begin position="622"/>
        <end position="656"/>
    </location>
</feature>
<dbReference type="SUPFAM" id="SSF48452">
    <property type="entry name" value="TPR-like"/>
    <property type="match status" value="1"/>
</dbReference>
<dbReference type="Gene3D" id="3.90.230.10">
    <property type="entry name" value="Creatinase/methionine aminopeptidase superfamily"/>
    <property type="match status" value="1"/>
</dbReference>
<dbReference type="InterPro" id="IPR046960">
    <property type="entry name" value="PPR_At4g14850-like_plant"/>
</dbReference>
<evidence type="ECO:0000256" key="2">
    <source>
        <dbReference type="PROSITE-ProRule" id="PRU00708"/>
    </source>
</evidence>
<comment type="caution">
    <text evidence="5">The sequence shown here is derived from an EMBL/GenBank/DDBJ whole genome shotgun (WGS) entry which is preliminary data.</text>
</comment>
<dbReference type="NCBIfam" id="TIGR00756">
    <property type="entry name" value="PPR"/>
    <property type="match status" value="6"/>
</dbReference>
<name>A0A9Q1L1W9_9CARY</name>
<dbReference type="InterPro" id="IPR000994">
    <property type="entry name" value="Pept_M24"/>
</dbReference>
<dbReference type="OrthoDB" id="185373at2759"/>
<keyword evidence="6" id="KW-1185">Reference proteome</keyword>
<accession>A0A9Q1L1W9</accession>
<dbReference type="InterPro" id="IPR046848">
    <property type="entry name" value="E_motif"/>
</dbReference>
<dbReference type="GO" id="GO:0070006">
    <property type="term" value="F:metalloaminopeptidase activity"/>
    <property type="evidence" value="ECO:0007669"/>
    <property type="project" value="InterPro"/>
</dbReference>
<sequence length="1036" mass="115154">MAAASAALPSRVFSSFPHSSQTPLHLHRLFRFRPGSPRSLSLISLVNHLKFYLNKTIQLCPYSTISPFPACFMNFNSWTPENQQDIVSRPFMSLETLFSAGRRHIFMQLPRDLSGLANMLLFSKRNTDQVLTSGRKRLRPGKLSPPRPVPKHIQRPPYVNSREPPGIASGSEVHDEKGIECMRASGRLAAQVLQYAGALVKPGVKTDEIDEAVHQMIIDNGAYPSPLGYGGFPKSVCTSVNECICHGIPDSRPLEGYHGIPRRHSFVARSMMMQKSWFRKLVSPQPLKIYKVTKECLDKAISICGQELSTERLVDDTFRSFVQHSISLCDDVVFLCRKYADKHGYGVVREFVGHGVGRVFHADPVVLHYGNSGEGCMTLNQTFTMLLNEVDPVCLTSHSFVAEPMLTMGSCKPKIWDDGWTVVTEDGSLSAHNSRALIQAKQCHLQIMQHGLHQEPFIVTKLVQSYAECDHLGYAQKLFDVLHEPNVFAWTALLAFHSRNGLFHGCLQVYRAMRFQGVLPDQYVFPKVLRACAQLSVPDIGAVVHKEVIVCGAEFNLQVCSSLIDMYSKCDQIESGRRVFDIMVAKDLLSWNAMISGYVANGLPASAVELFGSMTFEGIEPDLVTLNSVMDAYCRMGLCDEALEVFRQILQPNIISWTTLICGFSKTGNHEASLGVFRNMMNCMAVKPDLDSLSSAIVSCRYLRALRNGQEIHAYGIKTHYHNIFYESAGPALLTMYSKCGRVHDMRNVSELMDKIDVVTWNAMMFGLIELALENSALKVFTQMQSLGIRNDQTTISTILPFCDLKSGRQIHAYIIRNVFCSVVPVLNALICMYCKCGSIDAANLVFSNMLTRDLVSWNTMIGGFAMHGKGEAALQLLKEMISSGLSPNSVSLTSALSACNHSGLVDQGLELFYSMTRDFELVPKIEHFACLVDMLARAGQLNEALGVLKGMPMKPDKHIWGTVLAAGEAQQNSEVAKLAAENLVSLEPENAGHYVTLSNIYAKEEKWDDALQIRRLMEIRGLMKPTGSSWTGLPN</sequence>
<feature type="repeat" description="PPR" evidence="2">
    <location>
        <begin position="757"/>
        <end position="791"/>
    </location>
</feature>
<evidence type="ECO:0000259" key="4">
    <source>
        <dbReference type="Pfam" id="PF00557"/>
    </source>
</evidence>
<feature type="repeat" description="PPR" evidence="2">
    <location>
        <begin position="854"/>
        <end position="888"/>
    </location>
</feature>
<dbReference type="Pfam" id="PF20431">
    <property type="entry name" value="E_motif"/>
    <property type="match status" value="1"/>
</dbReference>
<dbReference type="Proteomes" id="UP001153076">
    <property type="component" value="Unassembled WGS sequence"/>
</dbReference>
<dbReference type="AlphaFoldDB" id="A0A9Q1L1W9"/>
<evidence type="ECO:0000256" key="1">
    <source>
        <dbReference type="ARBA" id="ARBA00022737"/>
    </source>
</evidence>
<dbReference type="PANTHER" id="PTHR47926:SF347">
    <property type="entry name" value="PENTATRICOPEPTIDE REPEAT-CONTAINING PROTEIN"/>
    <property type="match status" value="1"/>
</dbReference>